<dbReference type="EMBL" id="JAQQBR010001831">
    <property type="protein sequence ID" value="KAK0168396.1"/>
    <property type="molecule type" value="Genomic_DNA"/>
</dbReference>
<proteinExistence type="predicted"/>
<evidence type="ECO:0000256" key="1">
    <source>
        <dbReference type="SAM" id="MobiDB-lite"/>
    </source>
</evidence>
<feature type="region of interest" description="Disordered" evidence="1">
    <location>
        <begin position="358"/>
        <end position="393"/>
    </location>
</feature>
<dbReference type="AlphaFoldDB" id="A0AA39FFA2"/>
<dbReference type="Proteomes" id="UP001168972">
    <property type="component" value="Unassembled WGS sequence"/>
</dbReference>
<comment type="caution">
    <text evidence="2">The sequence shown here is derived from an EMBL/GenBank/DDBJ whole genome shotgun (WGS) entry which is preliminary data.</text>
</comment>
<feature type="region of interest" description="Disordered" evidence="1">
    <location>
        <begin position="284"/>
        <end position="323"/>
    </location>
</feature>
<name>A0AA39FFA2_MICHY</name>
<protein>
    <submittedName>
        <fullName evidence="2">Uncharacterized protein</fullName>
    </submittedName>
</protein>
<feature type="compositionally biased region" description="Low complexity" evidence="1">
    <location>
        <begin position="378"/>
        <end position="387"/>
    </location>
</feature>
<gene>
    <name evidence="2" type="ORF">PV327_002201</name>
</gene>
<feature type="region of interest" description="Disordered" evidence="1">
    <location>
        <begin position="487"/>
        <end position="565"/>
    </location>
</feature>
<accession>A0AA39FFA2</accession>
<feature type="region of interest" description="Disordered" evidence="1">
    <location>
        <begin position="220"/>
        <end position="244"/>
    </location>
</feature>
<reference evidence="2" key="1">
    <citation type="journal article" date="2023" name="bioRxiv">
        <title>Scaffold-level genome assemblies of two parasitoid biocontrol wasps reveal the parthenogenesis mechanism and an associated novel virus.</title>
        <authorList>
            <person name="Inwood S."/>
            <person name="Skelly J."/>
            <person name="Guhlin J."/>
            <person name="Harrop T."/>
            <person name="Goldson S."/>
            <person name="Dearden P."/>
        </authorList>
    </citation>
    <scope>NUCLEOTIDE SEQUENCE</scope>
    <source>
        <strain evidence="2">Lincoln</strain>
        <tissue evidence="2">Whole body</tissue>
    </source>
</reference>
<feature type="compositionally biased region" description="Polar residues" evidence="1">
    <location>
        <begin position="176"/>
        <end position="187"/>
    </location>
</feature>
<feature type="region of interest" description="Disordered" evidence="1">
    <location>
        <begin position="1"/>
        <end position="26"/>
    </location>
</feature>
<evidence type="ECO:0000313" key="2">
    <source>
        <dbReference type="EMBL" id="KAK0168396.1"/>
    </source>
</evidence>
<feature type="region of interest" description="Disordered" evidence="1">
    <location>
        <begin position="156"/>
        <end position="187"/>
    </location>
</feature>
<keyword evidence="3" id="KW-1185">Reference proteome</keyword>
<feature type="compositionally biased region" description="Polar residues" evidence="1">
    <location>
        <begin position="487"/>
        <end position="524"/>
    </location>
</feature>
<reference evidence="2" key="2">
    <citation type="submission" date="2023-03" db="EMBL/GenBank/DDBJ databases">
        <authorList>
            <person name="Inwood S.N."/>
            <person name="Skelly J.G."/>
            <person name="Guhlin J."/>
            <person name="Harrop T.W.R."/>
            <person name="Goldson S.G."/>
            <person name="Dearden P.K."/>
        </authorList>
    </citation>
    <scope>NUCLEOTIDE SEQUENCE</scope>
    <source>
        <strain evidence="2">Lincoln</strain>
        <tissue evidence="2">Whole body</tissue>
    </source>
</reference>
<feature type="compositionally biased region" description="Polar residues" evidence="1">
    <location>
        <begin position="534"/>
        <end position="563"/>
    </location>
</feature>
<sequence length="598" mass="67364">MGKIPHRNSYSFAEHRRRLTGGTDKKANGTNQNIIYVIAEKPTAQGSMSSVMSQQIEEVPSPPSHSQAINEKKIDEIIDSAIQNLQEAGKALVSLQQNHTNEIKKMVMDVLNKFQKWIDMVQKKMDAAKNDMSNIRKLYAEQALQLADKDRELMNLRKKPSLQKVVKPTAKKKNSKNQSSTAERYLSNPTAVSDDALSIDVPVRVDIHDKTHGLSPAIILHRPPRTSQPPLPKGKNLQSRGKVPLSQTSITSRALQNNPNIVADNVISENNSVEIIHSNINHRATDDLEGAGGNPITSEPSTSKVRKSPPPNLQSNPQTYKSPEMHSIHVQKDDIASRPYSSPLSSSPTLFNSQDSIHEETPLKSTNPELNDAILPESQSSQNNNYNKNKDKRVSKLEAELKQLRNENLSMRMEYIDYGKQIHKVLLGITSLNNEALKVMDSVPYIRPLTNQEMLYLTYVKSCKKKITNKSLTFMLTFEFKRNTHDPTAQHNQYRTPLDEINTSKGGESYKSQENEALSTSRRQATGHKDRAYKSSTPDNYVAANQNRAGTTNRERLTNTSRISGGHDGFRGGLIYTYSRGFERYEPRSNRNRRFIIN</sequence>
<evidence type="ECO:0000313" key="3">
    <source>
        <dbReference type="Proteomes" id="UP001168972"/>
    </source>
</evidence>
<organism evidence="2 3">
    <name type="scientific">Microctonus hyperodae</name>
    <name type="common">Parasitoid wasp</name>
    <dbReference type="NCBI Taxonomy" id="165561"/>
    <lineage>
        <taxon>Eukaryota</taxon>
        <taxon>Metazoa</taxon>
        <taxon>Ecdysozoa</taxon>
        <taxon>Arthropoda</taxon>
        <taxon>Hexapoda</taxon>
        <taxon>Insecta</taxon>
        <taxon>Pterygota</taxon>
        <taxon>Neoptera</taxon>
        <taxon>Endopterygota</taxon>
        <taxon>Hymenoptera</taxon>
        <taxon>Apocrita</taxon>
        <taxon>Ichneumonoidea</taxon>
        <taxon>Braconidae</taxon>
        <taxon>Euphorinae</taxon>
        <taxon>Microctonus</taxon>
    </lineage>
</organism>